<feature type="domain" description="VOC" evidence="1">
    <location>
        <begin position="1"/>
        <end position="121"/>
    </location>
</feature>
<dbReference type="Proteomes" id="UP000229315">
    <property type="component" value="Unassembled WGS sequence"/>
</dbReference>
<gene>
    <name evidence="2" type="ORF">COU15_02630</name>
</gene>
<protein>
    <recommendedName>
        <fullName evidence="1">VOC domain-containing protein</fullName>
    </recommendedName>
</protein>
<dbReference type="AlphaFoldDB" id="A0A2H0UH90"/>
<evidence type="ECO:0000313" key="2">
    <source>
        <dbReference type="EMBL" id="PIR85046.1"/>
    </source>
</evidence>
<dbReference type="PANTHER" id="PTHR35006:SF2">
    <property type="entry name" value="GLYOXALASE FAMILY PROTEIN (AFU_ORTHOLOGUE AFUA_5G14830)"/>
    <property type="match status" value="1"/>
</dbReference>
<dbReference type="InterPro" id="IPR029068">
    <property type="entry name" value="Glyas_Bleomycin-R_OHBP_Dase"/>
</dbReference>
<dbReference type="PANTHER" id="PTHR35006">
    <property type="entry name" value="GLYOXALASE FAMILY PROTEIN (AFU_ORTHOLOGUE AFUA_5G14830)"/>
    <property type="match status" value="1"/>
</dbReference>
<organism evidence="2 3">
    <name type="scientific">Candidatus Kaiserbacteria bacterium CG10_big_fil_rev_8_21_14_0_10_45_20</name>
    <dbReference type="NCBI Taxonomy" id="1974607"/>
    <lineage>
        <taxon>Bacteria</taxon>
        <taxon>Candidatus Kaiseribacteriota</taxon>
    </lineage>
</organism>
<evidence type="ECO:0000259" key="1">
    <source>
        <dbReference type="PROSITE" id="PS51819"/>
    </source>
</evidence>
<dbReference type="EMBL" id="PFBH01000016">
    <property type="protein sequence ID" value="PIR85046.1"/>
    <property type="molecule type" value="Genomic_DNA"/>
</dbReference>
<evidence type="ECO:0000313" key="3">
    <source>
        <dbReference type="Proteomes" id="UP000229315"/>
    </source>
</evidence>
<dbReference type="Gene3D" id="3.10.180.10">
    <property type="entry name" value="2,3-Dihydroxybiphenyl 1,2-Dioxygenase, domain 1"/>
    <property type="match status" value="1"/>
</dbReference>
<comment type="caution">
    <text evidence="2">The sequence shown here is derived from an EMBL/GenBank/DDBJ whole genome shotgun (WGS) entry which is preliminary data.</text>
</comment>
<name>A0A2H0UH90_9BACT</name>
<dbReference type="InterPro" id="IPR004360">
    <property type="entry name" value="Glyas_Fos-R_dOase_dom"/>
</dbReference>
<reference evidence="3" key="1">
    <citation type="submission" date="2017-09" db="EMBL/GenBank/DDBJ databases">
        <title>Depth-based differentiation of microbial function through sediment-hosted aquifers and enrichment of novel symbionts in the deep terrestrial subsurface.</title>
        <authorList>
            <person name="Probst A.J."/>
            <person name="Ladd B."/>
            <person name="Jarett J.K."/>
            <person name="Geller-Mcgrath D.E."/>
            <person name="Sieber C.M.K."/>
            <person name="Emerson J.B."/>
            <person name="Anantharaman K."/>
            <person name="Thomas B.C."/>
            <person name="Malmstrom R."/>
            <person name="Stieglmeier M."/>
            <person name="Klingl A."/>
            <person name="Woyke T."/>
            <person name="Ryan C.M."/>
            <person name="Banfield J.F."/>
        </authorList>
    </citation>
    <scope>NUCLEOTIDE SEQUENCE [LARGE SCALE GENOMIC DNA]</scope>
</reference>
<proteinExistence type="predicted"/>
<sequence>MFDHVQIKVASLAESLPFYEAVLGSLGYKNVFEIEDVVVGFGTSTHDMLEISQSGPDAPLSQFVHIALVAKSKEAVQDFYETALAHGATCNGVPGLRDYEPGYFAAFVIDPNGHNLEVVYRDSNTSTGH</sequence>
<dbReference type="CDD" id="cd07262">
    <property type="entry name" value="VOC_like"/>
    <property type="match status" value="1"/>
</dbReference>
<dbReference type="Pfam" id="PF00903">
    <property type="entry name" value="Glyoxalase"/>
    <property type="match status" value="1"/>
</dbReference>
<dbReference type="SUPFAM" id="SSF54593">
    <property type="entry name" value="Glyoxalase/Bleomycin resistance protein/Dihydroxybiphenyl dioxygenase"/>
    <property type="match status" value="1"/>
</dbReference>
<accession>A0A2H0UH90</accession>
<dbReference type="PROSITE" id="PS51819">
    <property type="entry name" value="VOC"/>
    <property type="match status" value="1"/>
</dbReference>
<dbReference type="InterPro" id="IPR037523">
    <property type="entry name" value="VOC_core"/>
</dbReference>